<gene>
    <name evidence="1" type="ORF">LVIROSA_LOCUS6527</name>
</gene>
<comment type="caution">
    <text evidence="1">The sequence shown here is derived from an EMBL/GenBank/DDBJ whole genome shotgun (WGS) entry which is preliminary data.</text>
</comment>
<evidence type="ECO:0008006" key="3">
    <source>
        <dbReference type="Google" id="ProtNLM"/>
    </source>
</evidence>
<organism evidence="1 2">
    <name type="scientific">Lactuca virosa</name>
    <dbReference type="NCBI Taxonomy" id="75947"/>
    <lineage>
        <taxon>Eukaryota</taxon>
        <taxon>Viridiplantae</taxon>
        <taxon>Streptophyta</taxon>
        <taxon>Embryophyta</taxon>
        <taxon>Tracheophyta</taxon>
        <taxon>Spermatophyta</taxon>
        <taxon>Magnoliopsida</taxon>
        <taxon>eudicotyledons</taxon>
        <taxon>Gunneridae</taxon>
        <taxon>Pentapetalae</taxon>
        <taxon>asterids</taxon>
        <taxon>campanulids</taxon>
        <taxon>Asterales</taxon>
        <taxon>Asteraceae</taxon>
        <taxon>Cichorioideae</taxon>
        <taxon>Cichorieae</taxon>
        <taxon>Lactucinae</taxon>
        <taxon>Lactuca</taxon>
    </lineage>
</organism>
<accession>A0AAU9M0A0</accession>
<sequence length="101" mass="11875">MSWSDKNLAGRFRYCVDSMLEMATTKCKYFRWIDDELTPHYNNIFNSFKYELQLMKDTSYSGRPNRRIATLEKLNVETNVAKDCSEAELAVTIEENTFLVN</sequence>
<proteinExistence type="predicted"/>
<evidence type="ECO:0000313" key="1">
    <source>
        <dbReference type="EMBL" id="CAH1418961.1"/>
    </source>
</evidence>
<protein>
    <recommendedName>
        <fullName evidence="3">Protein FAR1-RELATED SEQUENCE</fullName>
    </recommendedName>
</protein>
<reference evidence="1 2" key="1">
    <citation type="submission" date="2022-01" db="EMBL/GenBank/DDBJ databases">
        <authorList>
            <person name="Xiong W."/>
            <person name="Schranz E."/>
        </authorList>
    </citation>
    <scope>NUCLEOTIDE SEQUENCE [LARGE SCALE GENOMIC DNA]</scope>
</reference>
<keyword evidence="2" id="KW-1185">Reference proteome</keyword>
<evidence type="ECO:0000313" key="2">
    <source>
        <dbReference type="Proteomes" id="UP001157418"/>
    </source>
</evidence>
<dbReference type="Proteomes" id="UP001157418">
    <property type="component" value="Unassembled WGS sequence"/>
</dbReference>
<dbReference type="AlphaFoldDB" id="A0AAU9M0A0"/>
<name>A0AAU9M0A0_9ASTR</name>
<dbReference type="EMBL" id="CAKMRJ010000182">
    <property type="protein sequence ID" value="CAH1418961.1"/>
    <property type="molecule type" value="Genomic_DNA"/>
</dbReference>